<comment type="caution">
    <text evidence="1">The sequence shown here is derived from an EMBL/GenBank/DDBJ whole genome shotgun (WGS) entry which is preliminary data.</text>
</comment>
<dbReference type="EMBL" id="JAWLKE010000005">
    <property type="protein sequence ID" value="MDV6231940.1"/>
    <property type="molecule type" value="Genomic_DNA"/>
</dbReference>
<organism evidence="1 2">
    <name type="scientific">Rhodococcus cercidiphylli</name>
    <dbReference type="NCBI Taxonomy" id="489916"/>
    <lineage>
        <taxon>Bacteria</taxon>
        <taxon>Bacillati</taxon>
        <taxon>Actinomycetota</taxon>
        <taxon>Actinomycetes</taxon>
        <taxon>Mycobacteriales</taxon>
        <taxon>Nocardiaceae</taxon>
        <taxon>Rhodococcus</taxon>
    </lineage>
</organism>
<reference evidence="1 2" key="1">
    <citation type="submission" date="2023-10" db="EMBL/GenBank/DDBJ databases">
        <title>Development of a sustainable strategy for remediation of hydrocarbon-contaminated territories based on the waste exchange concept.</title>
        <authorList>
            <person name="Krivoruchko A."/>
        </authorList>
    </citation>
    <scope>NUCLEOTIDE SEQUENCE [LARGE SCALE GENOMIC DNA]</scope>
    <source>
        <strain evidence="1 2">IEGM 1322</strain>
    </source>
</reference>
<gene>
    <name evidence="1" type="ORF">R3P95_15415</name>
</gene>
<evidence type="ECO:0000313" key="1">
    <source>
        <dbReference type="EMBL" id="MDV6231940.1"/>
    </source>
</evidence>
<dbReference type="Proteomes" id="UP001185899">
    <property type="component" value="Unassembled WGS sequence"/>
</dbReference>
<accession>A0ABU4B0C1</accession>
<protein>
    <submittedName>
        <fullName evidence="1">Uncharacterized protein</fullName>
    </submittedName>
</protein>
<keyword evidence="2" id="KW-1185">Reference proteome</keyword>
<evidence type="ECO:0000313" key="2">
    <source>
        <dbReference type="Proteomes" id="UP001185899"/>
    </source>
</evidence>
<proteinExistence type="predicted"/>
<dbReference type="RefSeq" id="WP_128645047.1">
    <property type="nucleotide sequence ID" value="NZ_JAWLKE010000005.1"/>
</dbReference>
<name>A0ABU4B0C1_9NOCA</name>
<sequence>MTWKITDPDDNSRWLEYTGDNDTATPDMWDADPETRWRLTQDGYTFPLTPTGPGATIIDASTLMAAAMNLLPGADLTGDLPPYPLFPSEPGRIY</sequence>